<proteinExistence type="predicted"/>
<keyword evidence="1" id="KW-0812">Transmembrane</keyword>
<gene>
    <name evidence="2" type="ORF">LPT13_06630</name>
</gene>
<organism evidence="2 3">
    <name type="scientific">Adlercreutzia faecimuris</name>
    <dbReference type="NCBI Taxonomy" id="2897341"/>
    <lineage>
        <taxon>Bacteria</taxon>
        <taxon>Bacillati</taxon>
        <taxon>Actinomycetota</taxon>
        <taxon>Coriobacteriia</taxon>
        <taxon>Eggerthellales</taxon>
        <taxon>Eggerthellaceae</taxon>
        <taxon>Adlercreutzia</taxon>
    </lineage>
</organism>
<evidence type="ECO:0008006" key="4">
    <source>
        <dbReference type="Google" id="ProtNLM"/>
    </source>
</evidence>
<sequence length="175" mass="18625">MHSKKYYLIYGLFFSLFVAAVLCVCLTLMQGMPHIDPVFYLMSFGVAFVASFVVTAVVPLARVSAAAAAYYDARPGTVAFRLIQNVFFSTLIMLFLGIVMTAFMTGVGETEALSAMTGQMMAVNLLDRFAALCLQFWPTIVIVAFLCDPAAGGLAKAVTGEKDPAPVADGAPQGA</sequence>
<dbReference type="RefSeq" id="WP_242164842.1">
    <property type="nucleotide sequence ID" value="NZ_JAJMLW010000002.1"/>
</dbReference>
<keyword evidence="3" id="KW-1185">Reference proteome</keyword>
<accession>A0ABS9WHK9</accession>
<evidence type="ECO:0000313" key="3">
    <source>
        <dbReference type="Proteomes" id="UP001430755"/>
    </source>
</evidence>
<feature type="transmembrane region" description="Helical" evidence="1">
    <location>
        <begin position="7"/>
        <end position="32"/>
    </location>
</feature>
<keyword evidence="1" id="KW-1133">Transmembrane helix</keyword>
<dbReference type="Proteomes" id="UP001430755">
    <property type="component" value="Unassembled WGS sequence"/>
</dbReference>
<protein>
    <recommendedName>
        <fullName evidence="4">DUF2798 domain-containing protein</fullName>
    </recommendedName>
</protein>
<evidence type="ECO:0000256" key="1">
    <source>
        <dbReference type="SAM" id="Phobius"/>
    </source>
</evidence>
<name>A0ABS9WHK9_9ACTN</name>
<evidence type="ECO:0000313" key="2">
    <source>
        <dbReference type="EMBL" id="MCI2242025.1"/>
    </source>
</evidence>
<dbReference type="EMBL" id="JAJMLW010000002">
    <property type="protein sequence ID" value="MCI2242025.1"/>
    <property type="molecule type" value="Genomic_DNA"/>
</dbReference>
<keyword evidence="1" id="KW-0472">Membrane</keyword>
<feature type="transmembrane region" description="Helical" evidence="1">
    <location>
        <begin position="38"/>
        <end position="61"/>
    </location>
</feature>
<reference evidence="2" key="1">
    <citation type="submission" date="2021-11" db="EMBL/GenBank/DDBJ databases">
        <title>A Novel Adlercreutzia Species, isolated from a Allomyrina dichotoma larva feces.</title>
        <authorList>
            <person name="Suh M.K."/>
        </authorList>
    </citation>
    <scope>NUCLEOTIDE SEQUENCE</scope>
    <source>
        <strain evidence="2">JBNU-10</strain>
    </source>
</reference>
<comment type="caution">
    <text evidence="2">The sequence shown here is derived from an EMBL/GenBank/DDBJ whole genome shotgun (WGS) entry which is preliminary data.</text>
</comment>
<feature type="transmembrane region" description="Helical" evidence="1">
    <location>
        <begin position="128"/>
        <end position="147"/>
    </location>
</feature>
<feature type="transmembrane region" description="Helical" evidence="1">
    <location>
        <begin position="82"/>
        <end position="108"/>
    </location>
</feature>